<dbReference type="OrthoDB" id="444631at2759"/>
<comment type="similarity">
    <text evidence="5">Belongs to the SAT4 family.</text>
</comment>
<sequence>MASKNSSFSPYAIAAGKLPPNISHHDRYSSYNGVPMTAVLAVIAAFAIIFYGIRLHVRFNIMKKLGWDDLVCTFALIGVLMNLSCFGIASVSGPLGKHMWNITLADFLGNNFVVTSYIMQVSMTPTMGLIKLAIFLCYYEFFWALDWCRIAIYTFASLSSAFYLSLTVVQFYFMTARKGETLAKHFAGDMAARVTHIAIPITAAGLAIDIILLLIPLVAIFQVQMPKKQKIRSASVFLVGIVAIIGSILSLVFKLKTYGNLDLTYHVILVNFFICSEMSLGICIASMPFFFRALKHHKARLSSMAISFASVRPQFMTRHPSQSDPASSGRSSESEEKKEIVKTSEV</sequence>
<dbReference type="InterPro" id="IPR052337">
    <property type="entry name" value="SAT4-like"/>
</dbReference>
<evidence type="ECO:0000256" key="3">
    <source>
        <dbReference type="ARBA" id="ARBA00022989"/>
    </source>
</evidence>
<feature type="transmembrane region" description="Helical" evidence="7">
    <location>
        <begin position="194"/>
        <end position="221"/>
    </location>
</feature>
<dbReference type="Pfam" id="PF20684">
    <property type="entry name" value="Fung_rhodopsin"/>
    <property type="match status" value="1"/>
</dbReference>
<organism evidence="9 10">
    <name type="scientific">Aaosphaeria arxii CBS 175.79</name>
    <dbReference type="NCBI Taxonomy" id="1450172"/>
    <lineage>
        <taxon>Eukaryota</taxon>
        <taxon>Fungi</taxon>
        <taxon>Dikarya</taxon>
        <taxon>Ascomycota</taxon>
        <taxon>Pezizomycotina</taxon>
        <taxon>Dothideomycetes</taxon>
        <taxon>Pleosporomycetidae</taxon>
        <taxon>Pleosporales</taxon>
        <taxon>Pleosporales incertae sedis</taxon>
        <taxon>Aaosphaeria</taxon>
    </lineage>
</organism>
<accession>A0A6A5XMJ4</accession>
<feature type="transmembrane region" description="Helical" evidence="7">
    <location>
        <begin position="65"/>
        <end position="89"/>
    </location>
</feature>
<evidence type="ECO:0000256" key="6">
    <source>
        <dbReference type="SAM" id="MobiDB-lite"/>
    </source>
</evidence>
<keyword evidence="10" id="KW-1185">Reference proteome</keyword>
<feature type="transmembrane region" description="Helical" evidence="7">
    <location>
        <begin position="117"/>
        <end position="138"/>
    </location>
</feature>
<feature type="transmembrane region" description="Helical" evidence="7">
    <location>
        <begin position="265"/>
        <end position="291"/>
    </location>
</feature>
<dbReference type="PANTHER" id="PTHR33048:SF158">
    <property type="entry name" value="MEMBRANE PROTEIN PTH11-LIKE, PUTATIVE-RELATED"/>
    <property type="match status" value="1"/>
</dbReference>
<dbReference type="InterPro" id="IPR049326">
    <property type="entry name" value="Rhodopsin_dom_fungi"/>
</dbReference>
<evidence type="ECO:0000256" key="5">
    <source>
        <dbReference type="ARBA" id="ARBA00038359"/>
    </source>
</evidence>
<proteinExistence type="inferred from homology"/>
<evidence type="ECO:0000256" key="1">
    <source>
        <dbReference type="ARBA" id="ARBA00004141"/>
    </source>
</evidence>
<dbReference type="PANTHER" id="PTHR33048">
    <property type="entry name" value="PTH11-LIKE INTEGRAL MEMBRANE PROTEIN (AFU_ORTHOLOGUE AFUA_5G11245)"/>
    <property type="match status" value="1"/>
</dbReference>
<keyword evidence="2 7" id="KW-0812">Transmembrane</keyword>
<dbReference type="EMBL" id="ML978071">
    <property type="protein sequence ID" value="KAF2014089.1"/>
    <property type="molecule type" value="Genomic_DNA"/>
</dbReference>
<feature type="transmembrane region" description="Helical" evidence="7">
    <location>
        <begin position="150"/>
        <end position="174"/>
    </location>
</feature>
<protein>
    <recommendedName>
        <fullName evidence="8">Rhodopsin domain-containing protein</fullName>
    </recommendedName>
</protein>
<keyword evidence="3 7" id="KW-1133">Transmembrane helix</keyword>
<reference evidence="9" key="1">
    <citation type="journal article" date="2020" name="Stud. Mycol.">
        <title>101 Dothideomycetes genomes: a test case for predicting lifestyles and emergence of pathogens.</title>
        <authorList>
            <person name="Haridas S."/>
            <person name="Albert R."/>
            <person name="Binder M."/>
            <person name="Bloem J."/>
            <person name="Labutti K."/>
            <person name="Salamov A."/>
            <person name="Andreopoulos B."/>
            <person name="Baker S."/>
            <person name="Barry K."/>
            <person name="Bills G."/>
            <person name="Bluhm B."/>
            <person name="Cannon C."/>
            <person name="Castanera R."/>
            <person name="Culley D."/>
            <person name="Daum C."/>
            <person name="Ezra D."/>
            <person name="Gonzalez J."/>
            <person name="Henrissat B."/>
            <person name="Kuo A."/>
            <person name="Liang C."/>
            <person name="Lipzen A."/>
            <person name="Lutzoni F."/>
            <person name="Magnuson J."/>
            <person name="Mondo S."/>
            <person name="Nolan M."/>
            <person name="Ohm R."/>
            <person name="Pangilinan J."/>
            <person name="Park H.-J."/>
            <person name="Ramirez L."/>
            <person name="Alfaro M."/>
            <person name="Sun H."/>
            <person name="Tritt A."/>
            <person name="Yoshinaga Y."/>
            <person name="Zwiers L.-H."/>
            <person name="Turgeon B."/>
            <person name="Goodwin S."/>
            <person name="Spatafora J."/>
            <person name="Crous P."/>
            <person name="Grigoriev I."/>
        </authorList>
    </citation>
    <scope>NUCLEOTIDE SEQUENCE</scope>
    <source>
        <strain evidence="9">CBS 175.79</strain>
    </source>
</reference>
<evidence type="ECO:0000256" key="2">
    <source>
        <dbReference type="ARBA" id="ARBA00022692"/>
    </source>
</evidence>
<evidence type="ECO:0000256" key="7">
    <source>
        <dbReference type="SAM" id="Phobius"/>
    </source>
</evidence>
<evidence type="ECO:0000259" key="8">
    <source>
        <dbReference type="Pfam" id="PF20684"/>
    </source>
</evidence>
<gene>
    <name evidence="9" type="ORF">BU24DRAFT_494432</name>
</gene>
<evidence type="ECO:0000313" key="10">
    <source>
        <dbReference type="Proteomes" id="UP000799778"/>
    </source>
</evidence>
<comment type="subcellular location">
    <subcellularLocation>
        <location evidence="1">Membrane</location>
        <topology evidence="1">Multi-pass membrane protein</topology>
    </subcellularLocation>
</comment>
<dbReference type="AlphaFoldDB" id="A0A6A5XMJ4"/>
<evidence type="ECO:0000256" key="4">
    <source>
        <dbReference type="ARBA" id="ARBA00023136"/>
    </source>
</evidence>
<evidence type="ECO:0000313" key="9">
    <source>
        <dbReference type="EMBL" id="KAF2014089.1"/>
    </source>
</evidence>
<dbReference type="Proteomes" id="UP000799778">
    <property type="component" value="Unassembled WGS sequence"/>
</dbReference>
<dbReference type="GeneID" id="54291446"/>
<feature type="transmembrane region" description="Helical" evidence="7">
    <location>
        <begin position="233"/>
        <end position="253"/>
    </location>
</feature>
<feature type="compositionally biased region" description="Basic and acidic residues" evidence="6">
    <location>
        <begin position="332"/>
        <end position="346"/>
    </location>
</feature>
<feature type="domain" description="Rhodopsin" evidence="8">
    <location>
        <begin position="53"/>
        <end position="292"/>
    </location>
</feature>
<keyword evidence="4 7" id="KW-0472">Membrane</keyword>
<feature type="region of interest" description="Disordered" evidence="6">
    <location>
        <begin position="316"/>
        <end position="346"/>
    </location>
</feature>
<name>A0A6A5XMJ4_9PLEO</name>
<feature type="transmembrane region" description="Helical" evidence="7">
    <location>
        <begin position="33"/>
        <end position="53"/>
    </location>
</feature>
<dbReference type="RefSeq" id="XP_033382428.1">
    <property type="nucleotide sequence ID" value="XM_033534049.1"/>
</dbReference>
<dbReference type="GO" id="GO:0016020">
    <property type="term" value="C:membrane"/>
    <property type="evidence" value="ECO:0007669"/>
    <property type="project" value="UniProtKB-SubCell"/>
</dbReference>